<evidence type="ECO:0000256" key="1">
    <source>
        <dbReference type="SAM" id="MobiDB-lite"/>
    </source>
</evidence>
<feature type="region of interest" description="Disordered" evidence="1">
    <location>
        <begin position="1"/>
        <end position="24"/>
    </location>
</feature>
<proteinExistence type="predicted"/>
<comment type="caution">
    <text evidence="2">The sequence shown here is derived from an EMBL/GenBank/DDBJ whole genome shotgun (WGS) entry which is preliminary data.</text>
</comment>
<dbReference type="EMBL" id="JBHSRS010000084">
    <property type="protein sequence ID" value="MFC6284202.1"/>
    <property type="molecule type" value="Genomic_DNA"/>
</dbReference>
<evidence type="ECO:0000313" key="3">
    <source>
        <dbReference type="Proteomes" id="UP001596270"/>
    </source>
</evidence>
<reference evidence="3" key="1">
    <citation type="journal article" date="2019" name="Int. J. Syst. Evol. Microbiol.">
        <title>The Global Catalogue of Microorganisms (GCM) 10K type strain sequencing project: providing services to taxonomists for standard genome sequencing and annotation.</title>
        <authorList>
            <consortium name="The Broad Institute Genomics Platform"/>
            <consortium name="The Broad Institute Genome Sequencing Center for Infectious Disease"/>
            <person name="Wu L."/>
            <person name="Ma J."/>
        </authorList>
    </citation>
    <scope>NUCLEOTIDE SEQUENCE [LARGE SCALE GENOMIC DNA]</scope>
    <source>
        <strain evidence="3">CCUG 39402</strain>
    </source>
</reference>
<keyword evidence="3" id="KW-1185">Reference proteome</keyword>
<accession>A0ABW1U3F5</accession>
<dbReference type="RefSeq" id="WP_371439960.1">
    <property type="nucleotide sequence ID" value="NZ_JBHSRS010000084.1"/>
</dbReference>
<sequence length="67" mass="7228">MPLKQVEGAGMHDNKRFPDPAGPEASLQMLAAGDVDTFFSRHLGHIGSEGAELLPMAARWRPTVQGE</sequence>
<name>A0ABW1U3F5_9BURK</name>
<protein>
    <submittedName>
        <fullName evidence="2">Uncharacterized protein</fullName>
    </submittedName>
</protein>
<dbReference type="Proteomes" id="UP001596270">
    <property type="component" value="Unassembled WGS sequence"/>
</dbReference>
<gene>
    <name evidence="2" type="ORF">ACFQND_23490</name>
</gene>
<evidence type="ECO:0000313" key="2">
    <source>
        <dbReference type="EMBL" id="MFC6284202.1"/>
    </source>
</evidence>
<organism evidence="2 3">
    <name type="scientific">Polaromonas aquatica</name>
    <dbReference type="NCBI Taxonomy" id="332657"/>
    <lineage>
        <taxon>Bacteria</taxon>
        <taxon>Pseudomonadati</taxon>
        <taxon>Pseudomonadota</taxon>
        <taxon>Betaproteobacteria</taxon>
        <taxon>Burkholderiales</taxon>
        <taxon>Comamonadaceae</taxon>
        <taxon>Polaromonas</taxon>
    </lineage>
</organism>